<evidence type="ECO:0000313" key="9">
    <source>
        <dbReference type="EMBL" id="AGH95718.1"/>
    </source>
</evidence>
<evidence type="ECO:0000256" key="7">
    <source>
        <dbReference type="HAMAP-Rule" id="MF_00382"/>
    </source>
</evidence>
<dbReference type="GO" id="GO:0005840">
    <property type="term" value="C:ribosome"/>
    <property type="evidence" value="ECO:0007669"/>
    <property type="project" value="UniProtKB-KW"/>
</dbReference>
<evidence type="ECO:0000256" key="4">
    <source>
        <dbReference type="ARBA" id="ARBA00022980"/>
    </source>
</evidence>
<proteinExistence type="inferred from homology"/>
<dbReference type="OrthoDB" id="9808966at2"/>
<keyword evidence="2 7" id="KW-0699">rRNA-binding</keyword>
<comment type="similarity">
    <text evidence="1 7 8">Belongs to the bacterial ribosomal protein bL20 family.</text>
</comment>
<dbReference type="PANTHER" id="PTHR10986">
    <property type="entry name" value="39S RIBOSOMAL PROTEIN L20"/>
    <property type="match status" value="1"/>
</dbReference>
<evidence type="ECO:0000256" key="3">
    <source>
        <dbReference type="ARBA" id="ARBA00022884"/>
    </source>
</evidence>
<dbReference type="HAMAP" id="MF_00382">
    <property type="entry name" value="Ribosomal_bL20"/>
    <property type="match status" value="1"/>
</dbReference>
<dbReference type="HOGENOM" id="CLU_123265_0_1_7"/>
<evidence type="ECO:0000256" key="6">
    <source>
        <dbReference type="ARBA" id="ARBA00035172"/>
    </source>
</evidence>
<accession>M4V922</accession>
<dbReference type="Pfam" id="PF00453">
    <property type="entry name" value="Ribosomal_L20"/>
    <property type="match status" value="1"/>
</dbReference>
<dbReference type="Gene3D" id="6.10.160.10">
    <property type="match status" value="1"/>
</dbReference>
<dbReference type="EMBL" id="CP003537">
    <property type="protein sequence ID" value="AGH95718.1"/>
    <property type="molecule type" value="Genomic_DNA"/>
</dbReference>
<dbReference type="PATRIC" id="fig|1184267.3.peg.1519"/>
<dbReference type="eggNOG" id="COG0292">
    <property type="taxonomic scope" value="Bacteria"/>
</dbReference>
<keyword evidence="10" id="KW-1185">Reference proteome</keyword>
<dbReference type="STRING" id="1184267.A11Q_1502"/>
<evidence type="ECO:0000256" key="8">
    <source>
        <dbReference type="RuleBase" id="RU000560"/>
    </source>
</evidence>
<dbReference type="PRINTS" id="PR00062">
    <property type="entry name" value="RIBOSOMALL20"/>
</dbReference>
<organism evidence="9 10">
    <name type="scientific">Pseudobdellovibrio exovorus JSS</name>
    <dbReference type="NCBI Taxonomy" id="1184267"/>
    <lineage>
        <taxon>Bacteria</taxon>
        <taxon>Pseudomonadati</taxon>
        <taxon>Bdellovibrionota</taxon>
        <taxon>Bdellovibrionia</taxon>
        <taxon>Bdellovibrionales</taxon>
        <taxon>Pseudobdellovibrionaceae</taxon>
        <taxon>Pseudobdellovibrio</taxon>
    </lineage>
</organism>
<sequence length="116" mass="13142">MARVKSGMTNRRRHKKVLKRTKGYYSAGSRSYTHAVEKNDRGMAFAYKHRKMKKRSFRALWTQRINAAARLNGTTYSRLIGGLIKAGIELDRKVLADLAITDAAAFSSLCQHAIKQ</sequence>
<dbReference type="GO" id="GO:0006412">
    <property type="term" value="P:translation"/>
    <property type="evidence" value="ECO:0007669"/>
    <property type="project" value="InterPro"/>
</dbReference>
<evidence type="ECO:0000256" key="1">
    <source>
        <dbReference type="ARBA" id="ARBA00007698"/>
    </source>
</evidence>
<comment type="function">
    <text evidence="7 8">Binds directly to 23S ribosomal RNA and is necessary for the in vitro assembly process of the 50S ribosomal subunit. It is not involved in the protein synthesizing functions of that subunit.</text>
</comment>
<dbReference type="GO" id="GO:0003735">
    <property type="term" value="F:structural constituent of ribosome"/>
    <property type="evidence" value="ECO:0007669"/>
    <property type="project" value="InterPro"/>
</dbReference>
<protein>
    <recommendedName>
        <fullName evidence="6 7">Large ribosomal subunit protein bL20</fullName>
    </recommendedName>
</protein>
<keyword evidence="5 7" id="KW-0687">Ribonucleoprotein</keyword>
<dbReference type="Proteomes" id="UP000012040">
    <property type="component" value="Chromosome"/>
</dbReference>
<dbReference type="InterPro" id="IPR005813">
    <property type="entry name" value="Ribosomal_bL20"/>
</dbReference>
<dbReference type="Gene3D" id="1.10.1900.20">
    <property type="entry name" value="Ribosomal protein L20"/>
    <property type="match status" value="1"/>
</dbReference>
<evidence type="ECO:0000313" key="10">
    <source>
        <dbReference type="Proteomes" id="UP000012040"/>
    </source>
</evidence>
<evidence type="ECO:0000256" key="5">
    <source>
        <dbReference type="ARBA" id="ARBA00023274"/>
    </source>
</evidence>
<dbReference type="AlphaFoldDB" id="M4V922"/>
<dbReference type="SUPFAM" id="SSF74731">
    <property type="entry name" value="Ribosomal protein L20"/>
    <property type="match status" value="1"/>
</dbReference>
<reference evidence="9 10" key="1">
    <citation type="journal article" date="2013" name="ISME J.">
        <title>By their genes ye shall know them: genomic signatures of predatory bacteria.</title>
        <authorList>
            <person name="Pasternak Z."/>
            <person name="Pietrokovski S."/>
            <person name="Rotem O."/>
            <person name="Gophna U."/>
            <person name="Lurie-Weinberger M.N."/>
            <person name="Jurkevitch E."/>
        </authorList>
    </citation>
    <scope>NUCLEOTIDE SEQUENCE [LARGE SCALE GENOMIC DNA]</scope>
    <source>
        <strain evidence="9 10">JSS</strain>
    </source>
</reference>
<keyword evidence="4 7" id="KW-0689">Ribosomal protein</keyword>
<dbReference type="GO" id="GO:0000027">
    <property type="term" value="P:ribosomal large subunit assembly"/>
    <property type="evidence" value="ECO:0007669"/>
    <property type="project" value="UniProtKB-UniRule"/>
</dbReference>
<dbReference type="RefSeq" id="WP_015470208.1">
    <property type="nucleotide sequence ID" value="NC_020813.1"/>
</dbReference>
<dbReference type="InterPro" id="IPR035566">
    <property type="entry name" value="Ribosomal_protein_bL20_C"/>
</dbReference>
<dbReference type="GO" id="GO:0019843">
    <property type="term" value="F:rRNA binding"/>
    <property type="evidence" value="ECO:0007669"/>
    <property type="project" value="UniProtKB-UniRule"/>
</dbReference>
<dbReference type="GO" id="GO:1990904">
    <property type="term" value="C:ribonucleoprotein complex"/>
    <property type="evidence" value="ECO:0007669"/>
    <property type="project" value="UniProtKB-KW"/>
</dbReference>
<dbReference type="NCBIfam" id="TIGR01032">
    <property type="entry name" value="rplT_bact"/>
    <property type="match status" value="1"/>
</dbReference>
<dbReference type="FunFam" id="1.10.1900.20:FF:000001">
    <property type="entry name" value="50S ribosomal protein L20"/>
    <property type="match status" value="1"/>
</dbReference>
<evidence type="ECO:0000256" key="2">
    <source>
        <dbReference type="ARBA" id="ARBA00022730"/>
    </source>
</evidence>
<dbReference type="KEGG" id="bex:A11Q_1502"/>
<gene>
    <name evidence="7" type="primary">rplT</name>
    <name evidence="9" type="ORF">A11Q_1502</name>
</gene>
<keyword evidence="3 7" id="KW-0694">RNA-binding</keyword>
<dbReference type="CDD" id="cd07026">
    <property type="entry name" value="Ribosomal_L20"/>
    <property type="match status" value="1"/>
</dbReference>
<name>M4V922_9BACT</name>